<evidence type="ECO:0000313" key="3">
    <source>
        <dbReference type="Proteomes" id="UP000033710"/>
    </source>
</evidence>
<dbReference type="RefSeq" id="XP_016591144.1">
    <property type="nucleotide sequence ID" value="XM_016734852.1"/>
</dbReference>
<organism evidence="2 3">
    <name type="scientific">Sporothrix schenckii 1099-18</name>
    <dbReference type="NCBI Taxonomy" id="1397361"/>
    <lineage>
        <taxon>Eukaryota</taxon>
        <taxon>Fungi</taxon>
        <taxon>Dikarya</taxon>
        <taxon>Ascomycota</taxon>
        <taxon>Pezizomycotina</taxon>
        <taxon>Sordariomycetes</taxon>
        <taxon>Sordariomycetidae</taxon>
        <taxon>Ophiostomatales</taxon>
        <taxon>Ophiostomataceae</taxon>
        <taxon>Sporothrix</taxon>
    </lineage>
</organism>
<protein>
    <submittedName>
        <fullName evidence="2">Uncharacterized protein</fullName>
    </submittedName>
</protein>
<gene>
    <name evidence="2" type="ORF">SPSK_08214</name>
</gene>
<dbReference type="VEuPathDB" id="FungiDB:SPSK_08214"/>
<reference evidence="2 3" key="2">
    <citation type="journal article" date="2015" name="Eukaryot. Cell">
        <title>Asexual propagation of a virulent clone complex in a human and feline outbreak of sporotrichosis.</title>
        <authorList>
            <person name="Teixeira Mde M."/>
            <person name="Rodrigues A.M."/>
            <person name="Tsui C.K."/>
            <person name="de Almeida L.G."/>
            <person name="Van Diepeningen A.D."/>
            <person name="van den Ende B.G."/>
            <person name="Fernandes G.F."/>
            <person name="Kano R."/>
            <person name="Hamelin R.C."/>
            <person name="Lopes-Bezerra L.M."/>
            <person name="Vasconcelos A.T."/>
            <person name="de Hoog S."/>
            <person name="de Camargo Z.P."/>
            <person name="Felipe M.S."/>
        </authorList>
    </citation>
    <scope>NUCLEOTIDE SEQUENCE [LARGE SCALE GENOMIC DNA]</scope>
    <source>
        <strain evidence="2 3">1099-18</strain>
    </source>
</reference>
<feature type="region of interest" description="Disordered" evidence="1">
    <location>
        <begin position="1"/>
        <end position="55"/>
    </location>
</feature>
<dbReference type="KEGG" id="ssck:SPSK_08214"/>
<dbReference type="GeneID" id="27670129"/>
<reference evidence="2 3" key="1">
    <citation type="journal article" date="2014" name="BMC Genomics">
        <title>Comparative genomics of the major fungal agents of human and animal Sporotrichosis: Sporothrix schenckii and Sporothrix brasiliensis.</title>
        <authorList>
            <person name="Teixeira M.M."/>
            <person name="de Almeida L.G."/>
            <person name="Kubitschek-Barreira P."/>
            <person name="Alves F.L."/>
            <person name="Kioshima E.S."/>
            <person name="Abadio A.K."/>
            <person name="Fernandes L."/>
            <person name="Derengowski L.S."/>
            <person name="Ferreira K.S."/>
            <person name="Souza R.C."/>
            <person name="Ruiz J.C."/>
            <person name="de Andrade N.C."/>
            <person name="Paes H.C."/>
            <person name="Nicola A.M."/>
            <person name="Albuquerque P."/>
            <person name="Gerber A.L."/>
            <person name="Martins V.P."/>
            <person name="Peconick L.D."/>
            <person name="Neto A.V."/>
            <person name="Chaucanez C.B."/>
            <person name="Silva P.A."/>
            <person name="Cunha O.L."/>
            <person name="de Oliveira F.F."/>
            <person name="dos Santos T.C."/>
            <person name="Barros A.L."/>
            <person name="Soares M.A."/>
            <person name="de Oliveira L.M."/>
            <person name="Marini M.M."/>
            <person name="Villalobos-Duno H."/>
            <person name="Cunha M.M."/>
            <person name="de Hoog S."/>
            <person name="da Silveira J.F."/>
            <person name="Henrissat B."/>
            <person name="Nino-Vega G.A."/>
            <person name="Cisalpino P.S."/>
            <person name="Mora-Montes H.M."/>
            <person name="Almeida S.R."/>
            <person name="Stajich J.E."/>
            <person name="Lopes-Bezerra L.M."/>
            <person name="Vasconcelos A.T."/>
            <person name="Felipe M.S."/>
        </authorList>
    </citation>
    <scope>NUCLEOTIDE SEQUENCE [LARGE SCALE GENOMIC DNA]</scope>
    <source>
        <strain evidence="2 3">1099-18</strain>
    </source>
</reference>
<dbReference type="AlphaFoldDB" id="A0A0F2MFL0"/>
<dbReference type="EMBL" id="AXCR01000004">
    <property type="protein sequence ID" value="KJR88468.1"/>
    <property type="molecule type" value="Genomic_DNA"/>
</dbReference>
<evidence type="ECO:0000256" key="1">
    <source>
        <dbReference type="SAM" id="MobiDB-lite"/>
    </source>
</evidence>
<dbReference type="Proteomes" id="UP000033710">
    <property type="component" value="Unassembled WGS sequence"/>
</dbReference>
<accession>A0A0F2MFL0</accession>
<name>A0A0F2MFL0_SPOSC</name>
<evidence type="ECO:0000313" key="2">
    <source>
        <dbReference type="EMBL" id="KJR88468.1"/>
    </source>
</evidence>
<sequence length="76" mass="8440">MAKLHTSRALSVPPKQHKPDEPYETVPVVAHRGKKGQLQTLGSHHEKSQTPQMQAGRLVKASKNRGDNSLLHFLPL</sequence>
<proteinExistence type="predicted"/>
<comment type="caution">
    <text evidence="2">The sequence shown here is derived from an EMBL/GenBank/DDBJ whole genome shotgun (WGS) entry which is preliminary data.</text>
</comment>